<proteinExistence type="predicted"/>
<name>A0ABS0T6B9_9CAUL</name>
<dbReference type="Proteomes" id="UP000639859">
    <property type="component" value="Unassembled WGS sequence"/>
</dbReference>
<keyword evidence="1" id="KW-0812">Transmembrane</keyword>
<evidence type="ECO:0000256" key="1">
    <source>
        <dbReference type="SAM" id="Phobius"/>
    </source>
</evidence>
<evidence type="ECO:0000313" key="3">
    <source>
        <dbReference type="Proteomes" id="UP000639859"/>
    </source>
</evidence>
<reference evidence="2 3" key="1">
    <citation type="submission" date="2020-11" db="EMBL/GenBank/DDBJ databases">
        <title>genome sequence of strain KACC 18849.</title>
        <authorList>
            <person name="Gao J."/>
            <person name="Zhang X."/>
        </authorList>
    </citation>
    <scope>NUCLEOTIDE SEQUENCE [LARGE SCALE GENOMIC DNA]</scope>
    <source>
        <strain evidence="2 3">KACC 18849</strain>
    </source>
</reference>
<comment type="caution">
    <text evidence="2">The sequence shown here is derived from an EMBL/GenBank/DDBJ whole genome shotgun (WGS) entry which is preliminary data.</text>
</comment>
<organism evidence="2 3">
    <name type="scientific">Caulobacter hibisci</name>
    <dbReference type="NCBI Taxonomy" id="2035993"/>
    <lineage>
        <taxon>Bacteria</taxon>
        <taxon>Pseudomonadati</taxon>
        <taxon>Pseudomonadota</taxon>
        <taxon>Alphaproteobacteria</taxon>
        <taxon>Caulobacterales</taxon>
        <taxon>Caulobacteraceae</taxon>
        <taxon>Caulobacter</taxon>
    </lineage>
</organism>
<dbReference type="RefSeq" id="WP_198578527.1">
    <property type="nucleotide sequence ID" value="NZ_JADWOX010000024.1"/>
</dbReference>
<feature type="transmembrane region" description="Helical" evidence="1">
    <location>
        <begin position="157"/>
        <end position="179"/>
    </location>
</feature>
<gene>
    <name evidence="2" type="ORF">I4Q42_23475</name>
</gene>
<evidence type="ECO:0008006" key="4">
    <source>
        <dbReference type="Google" id="ProtNLM"/>
    </source>
</evidence>
<accession>A0ABS0T6B9</accession>
<dbReference type="EMBL" id="JADWOX010000024">
    <property type="protein sequence ID" value="MBI1686640.1"/>
    <property type="molecule type" value="Genomic_DNA"/>
</dbReference>
<protein>
    <recommendedName>
        <fullName evidence="4">DUF3592 domain-containing protein</fullName>
    </recommendedName>
</protein>
<keyword evidence="1" id="KW-1133">Transmembrane helix</keyword>
<sequence length="187" mass="20919">MTKPPRNPWPFQDLAFRLAPVLVAFMGWHLVWNAAVPLDPAWTPPPRDKTVRTIGVISSRTDAPQPNGFDYETVDGRRLKLLCEPRNEAPATPCLNGRGRMGDHAGRYVAIRYYETTGPAPQRILLGAKSGQDWLLRPEDQKAHLAARAEGDRTRKVHWRTAISAAATLAAGFIVLLLVRRRQRGAR</sequence>
<keyword evidence="1" id="KW-0472">Membrane</keyword>
<keyword evidence="3" id="KW-1185">Reference proteome</keyword>
<evidence type="ECO:0000313" key="2">
    <source>
        <dbReference type="EMBL" id="MBI1686640.1"/>
    </source>
</evidence>